<evidence type="ECO:0000313" key="4">
    <source>
        <dbReference type="Proteomes" id="UP000001203"/>
    </source>
</evidence>
<dbReference type="OrthoDB" id="453176at2"/>
<feature type="transmembrane region" description="Helical" evidence="1">
    <location>
        <begin position="229"/>
        <end position="248"/>
    </location>
</feature>
<accession>B1WYP9</accession>
<organism evidence="3 4">
    <name type="scientific">Crocosphaera subtropica (strain ATCC 51142 / BH68)</name>
    <name type="common">Cyanothece sp. (strain ATCC 51142)</name>
    <dbReference type="NCBI Taxonomy" id="43989"/>
    <lineage>
        <taxon>Bacteria</taxon>
        <taxon>Bacillati</taxon>
        <taxon>Cyanobacteriota</taxon>
        <taxon>Cyanophyceae</taxon>
        <taxon>Oscillatoriophycideae</taxon>
        <taxon>Chroococcales</taxon>
        <taxon>Aphanothecaceae</taxon>
        <taxon>Crocosphaera</taxon>
        <taxon>Crocosphaera subtropica</taxon>
    </lineage>
</organism>
<proteinExistence type="predicted"/>
<dbReference type="HOGENOM" id="CLU_629647_0_0_3"/>
<feature type="transmembrane region" description="Helical" evidence="1">
    <location>
        <begin position="131"/>
        <end position="157"/>
    </location>
</feature>
<evidence type="ECO:0000256" key="1">
    <source>
        <dbReference type="SAM" id="Phobius"/>
    </source>
</evidence>
<protein>
    <submittedName>
        <fullName evidence="3">Uncharacterized protein</fullName>
    </submittedName>
</protein>
<dbReference type="AlphaFoldDB" id="B1WYP9"/>
<feature type="signal peptide" evidence="2">
    <location>
        <begin position="1"/>
        <end position="25"/>
    </location>
</feature>
<evidence type="ECO:0000256" key="2">
    <source>
        <dbReference type="SAM" id="SignalP"/>
    </source>
</evidence>
<feature type="transmembrane region" description="Helical" evidence="1">
    <location>
        <begin position="177"/>
        <end position="198"/>
    </location>
</feature>
<dbReference type="EMBL" id="CP000806">
    <property type="protein sequence ID" value="ACB51066.1"/>
    <property type="molecule type" value="Genomic_DNA"/>
</dbReference>
<dbReference type="STRING" id="43989.cce_1716"/>
<keyword evidence="2" id="KW-0732">Signal</keyword>
<reference evidence="3 4" key="1">
    <citation type="journal article" date="2008" name="Proc. Natl. Acad. Sci. U.S.A.">
        <title>The genome of Cyanothece 51142, a unicellular diazotrophic cyanobacterium important in the marine nitrogen cycle.</title>
        <authorList>
            <person name="Welsh E.A."/>
            <person name="Liberton M."/>
            <person name="Stoeckel J."/>
            <person name="Loh T."/>
            <person name="Elvitigala T."/>
            <person name="Wang C."/>
            <person name="Wollam A."/>
            <person name="Fulton R.S."/>
            <person name="Clifton S.W."/>
            <person name="Jacobs J.M."/>
            <person name="Aurora R."/>
            <person name="Ghosh B.K."/>
            <person name="Sherman L.A."/>
            <person name="Smith R.D."/>
            <person name="Wilson R.K."/>
            <person name="Pakrasi H.B."/>
        </authorList>
    </citation>
    <scope>NUCLEOTIDE SEQUENCE [LARGE SCALE GENOMIC DNA]</scope>
    <source>
        <strain evidence="4">ATCC 51142 / BH68</strain>
    </source>
</reference>
<dbReference type="KEGG" id="cyt:cce_1716"/>
<feature type="chain" id="PRO_5002769996" evidence="2">
    <location>
        <begin position="26"/>
        <end position="435"/>
    </location>
</feature>
<keyword evidence="1" id="KW-0472">Membrane</keyword>
<keyword evidence="1" id="KW-0812">Transmembrane</keyword>
<feature type="transmembrane region" description="Helical" evidence="1">
    <location>
        <begin position="91"/>
        <end position="111"/>
    </location>
</feature>
<keyword evidence="1" id="KW-1133">Transmembrane helix</keyword>
<evidence type="ECO:0000313" key="3">
    <source>
        <dbReference type="EMBL" id="ACB51066.1"/>
    </source>
</evidence>
<dbReference type="Proteomes" id="UP000001203">
    <property type="component" value="Chromosome circular"/>
</dbReference>
<name>B1WYP9_CROS5</name>
<keyword evidence="4" id="KW-1185">Reference proteome</keyword>
<feature type="transmembrane region" description="Helical" evidence="1">
    <location>
        <begin position="205"/>
        <end position="223"/>
    </location>
</feature>
<sequence length="435" mass="50817">MMSANKKKIAIILVPGLMLVPNSHTSSLASSIWDQLQLQCKDNIHNYNVITNDFFQSHKSIHFYEIDWSSHIGQNRTDFNPFYQAFLTFKVFKNLLISIFLVFLNLLRSIINKQLKAYKSYIISVATTWSLMLYIIFTPLFSFSLLIVNLLIISSILHEFFKDTSNNLASNIDLISGYLFNFLQFVLNVTTSCLNFILNQILINFINNLISMFSFFSLSSILPSINNSIITNVSIILLIIIWIIGVALSPQITKVLEFLIFVHNYCQNELLRVQTRVTFLKIINSILLDPIDYQDIVIISHSFGSLLVTDLLANIKYSQKIKHYSFGNNLGLIGIVYYDFIHNIVEKVIRKYKWIDYYYFFDFYATEVPIFTKKKYTNFKQQEIRYYLQIKDWISLLSTAKFHLVYFLKDSVVKENKNKQSPLEEIIDDIYSEIS</sequence>
<dbReference type="RefSeq" id="WP_009545534.1">
    <property type="nucleotide sequence ID" value="NC_010546.1"/>
</dbReference>
<gene>
    <name evidence="3" type="ordered locus">cce_1716</name>
</gene>